<evidence type="ECO:0000259" key="3">
    <source>
        <dbReference type="Pfam" id="PF03629"/>
    </source>
</evidence>
<evidence type="ECO:0000313" key="4">
    <source>
        <dbReference type="EMBL" id="OJH42799.1"/>
    </source>
</evidence>
<keyword evidence="2" id="KW-0732">Signal</keyword>
<dbReference type="InterPro" id="IPR005181">
    <property type="entry name" value="SASA"/>
</dbReference>
<reference evidence="4 5" key="2">
    <citation type="submission" date="2016-12" db="EMBL/GenBank/DDBJ databases">
        <title>Draft Genome Sequence of Cystobacter ferrugineus Strain Cbfe23.</title>
        <authorList>
            <person name="Akbar S."/>
            <person name="Dowd S.E."/>
            <person name="Stevens D.C."/>
        </authorList>
    </citation>
    <scope>NUCLEOTIDE SEQUENCE [LARGE SCALE GENOMIC DNA]</scope>
    <source>
        <strain evidence="4 5">Cbfe23</strain>
    </source>
</reference>
<name>A0A1L9BKN9_9BACT</name>
<dbReference type="Gene3D" id="3.40.50.1110">
    <property type="entry name" value="SGNH hydrolase"/>
    <property type="match status" value="1"/>
</dbReference>
<sequence>MLPGPSFHGLSSLALFATAMALPTLANAAPLENNSTAVVMDSTAITGIHDNEIFQRAGTKPDSVARISVNLTPPPATATYTYYSISLLNGGNTRERVLSEGVYTGASLLDFSLSTGNSRRKVRVSFYDASNIERLRWDSPGFSVGEVFMIAGQSNAGNHGDTEGTVVTANALHRAVEPTGAISWLPVTEPLAYTTTSGGQYYGSPWASFADNLGSRIGVPVAVLNVSWGGSALEYWESTVTPATTRVKDLNGNPVVLFDRLKLGASALKRLTAKQGQLQCGFRAVLWHQGESNSEREFTTDPNEPQQPSRTWYAAKLKEIAQDFRDITGCTQPWMVASATWLAPHYRTGDGLSLATKWAAETEIRKGQRYLGNREPVTSSEPVFLQGPDTDMLIGEDPMWTPPGPKAYRWDGIHMTRQGLNLHGRLWSERVAGMLGAGSVLVEKDLVPEVARVWNMFSTTLGRTPEEMNLDNEGLRYWVQVLTTNPGSATEAVILSTLRASDEFFIRDTFRQTVNRRPSGWEVYYWAAEMSAGRTTRANLASVDRVGYENTLTPNAKKVFLLYVNVMGRTLPEITADTGGMDYWTRVLDDNPASEAAIAESFRTSSEYRVRTAFVKSKGRQPTLAELSTFMAKVTSSTTPTDAWLANDVWVNAAD</sequence>
<dbReference type="STRING" id="83449.BON30_06400"/>
<dbReference type="OrthoDB" id="9795554at2"/>
<accession>A0A1L9BKN9</accession>
<proteinExistence type="predicted"/>
<dbReference type="GO" id="GO:0016788">
    <property type="term" value="F:hydrolase activity, acting on ester bonds"/>
    <property type="evidence" value="ECO:0007669"/>
    <property type="project" value="UniProtKB-ARBA"/>
</dbReference>
<gene>
    <name evidence="4" type="ORF">BON30_06400</name>
</gene>
<dbReference type="AlphaFoldDB" id="A0A1L9BKN9"/>
<dbReference type="Pfam" id="PF03629">
    <property type="entry name" value="SASA"/>
    <property type="match status" value="1"/>
</dbReference>
<feature type="chain" id="PRO_5012679569" description="Sialate O-acetylesterase domain-containing protein" evidence="2">
    <location>
        <begin position="29"/>
        <end position="655"/>
    </location>
</feature>
<dbReference type="EMBL" id="MPIN01000001">
    <property type="protein sequence ID" value="OJH42799.1"/>
    <property type="molecule type" value="Genomic_DNA"/>
</dbReference>
<feature type="domain" description="Sialate O-acetylesterase" evidence="3">
    <location>
        <begin position="146"/>
        <end position="328"/>
    </location>
</feature>
<feature type="signal peptide" evidence="2">
    <location>
        <begin position="1"/>
        <end position="28"/>
    </location>
</feature>
<dbReference type="SUPFAM" id="SSF52266">
    <property type="entry name" value="SGNH hydrolase"/>
    <property type="match status" value="1"/>
</dbReference>
<protein>
    <recommendedName>
        <fullName evidence="3">Sialate O-acetylesterase domain-containing protein</fullName>
    </recommendedName>
</protein>
<reference evidence="5" key="1">
    <citation type="submission" date="2016-11" db="EMBL/GenBank/DDBJ databases">
        <authorList>
            <person name="Shukria A."/>
            <person name="Stevens D.C."/>
        </authorList>
    </citation>
    <scope>NUCLEOTIDE SEQUENCE [LARGE SCALE GENOMIC DNA]</scope>
    <source>
        <strain evidence="5">Cbfe23</strain>
    </source>
</reference>
<evidence type="ECO:0000256" key="1">
    <source>
        <dbReference type="ARBA" id="ARBA00022801"/>
    </source>
</evidence>
<keyword evidence="1" id="KW-0378">Hydrolase</keyword>
<organism evidence="4 5">
    <name type="scientific">Cystobacter ferrugineus</name>
    <dbReference type="NCBI Taxonomy" id="83449"/>
    <lineage>
        <taxon>Bacteria</taxon>
        <taxon>Pseudomonadati</taxon>
        <taxon>Myxococcota</taxon>
        <taxon>Myxococcia</taxon>
        <taxon>Myxococcales</taxon>
        <taxon>Cystobacterineae</taxon>
        <taxon>Archangiaceae</taxon>
        <taxon>Cystobacter</taxon>
    </lineage>
</organism>
<comment type="caution">
    <text evidence="4">The sequence shown here is derived from an EMBL/GenBank/DDBJ whole genome shotgun (WGS) entry which is preliminary data.</text>
</comment>
<keyword evidence="5" id="KW-1185">Reference proteome</keyword>
<dbReference type="RefSeq" id="WP_071896894.1">
    <property type="nucleotide sequence ID" value="NZ_MPIN01000001.1"/>
</dbReference>
<evidence type="ECO:0000256" key="2">
    <source>
        <dbReference type="SAM" id="SignalP"/>
    </source>
</evidence>
<evidence type="ECO:0000313" key="5">
    <source>
        <dbReference type="Proteomes" id="UP000182229"/>
    </source>
</evidence>
<dbReference type="Proteomes" id="UP000182229">
    <property type="component" value="Unassembled WGS sequence"/>
</dbReference>
<dbReference type="InterPro" id="IPR036514">
    <property type="entry name" value="SGNH_hydro_sf"/>
</dbReference>